<sequence length="452" mass="50814">MSQRPPTDRPVPEVLIVGAGICSLTLAILLEQINIPYQIFERASVVKPLGSSMVFAGNVFPVLEQLGIYEEIKKVSNPYDKGDYYDGNLKKLGSFNVEQCKIATGYDCRVFARPRFYEILLKRVPAHKISFKKKVVRTEEKDGKVTIYCSDDTSYTGDILVGADGAHSETRQNLYKNMDEKGILPKSDLEDFSIGHTTIVGVAAPSNPEKYPQLKSERCYVAALPDNQIGWGFGQQLSETDVKEIQSRNSEWGPQARDTAYAILEKYRDFPSPLGGTMGEIFDATPRDLISKVLLEEKLFKTWHHGRTVLLGDACHKFHPAGAQGAMNAIFDAVILANGLYNMNDTSDKSITTAFEYYSSQRYHRTEAGFNESVAMAKIMNGQANLLSYEYDYSALLKKWSERLIRNVVLNYIPSFIMDAQLRKILAYRPQVAWLPLVENRGEGPVTPQEFK</sequence>
<evidence type="ECO:0000313" key="7">
    <source>
        <dbReference type="Proteomes" id="UP000703661"/>
    </source>
</evidence>
<dbReference type="AlphaFoldDB" id="A0A9P6N339"/>
<keyword evidence="2" id="KW-0285">Flavoprotein</keyword>
<organism evidence="6 7">
    <name type="scientific">Entomortierella chlamydospora</name>
    <dbReference type="NCBI Taxonomy" id="101097"/>
    <lineage>
        <taxon>Eukaryota</taxon>
        <taxon>Fungi</taxon>
        <taxon>Fungi incertae sedis</taxon>
        <taxon>Mucoromycota</taxon>
        <taxon>Mortierellomycotina</taxon>
        <taxon>Mortierellomycetes</taxon>
        <taxon>Mortierellales</taxon>
        <taxon>Mortierellaceae</taxon>
        <taxon>Entomortierella</taxon>
    </lineage>
</organism>
<dbReference type="GO" id="GO:0071949">
    <property type="term" value="F:FAD binding"/>
    <property type="evidence" value="ECO:0007669"/>
    <property type="project" value="InterPro"/>
</dbReference>
<proteinExistence type="inferred from homology"/>
<dbReference type="InterPro" id="IPR002938">
    <property type="entry name" value="FAD-bd"/>
</dbReference>
<protein>
    <recommendedName>
        <fullName evidence="5">FAD-binding domain-containing protein</fullName>
    </recommendedName>
</protein>
<evidence type="ECO:0000259" key="5">
    <source>
        <dbReference type="Pfam" id="PF01494"/>
    </source>
</evidence>
<dbReference type="InterPro" id="IPR036188">
    <property type="entry name" value="FAD/NAD-bd_sf"/>
</dbReference>
<dbReference type="Gene3D" id="3.50.50.60">
    <property type="entry name" value="FAD/NAD(P)-binding domain"/>
    <property type="match status" value="1"/>
</dbReference>
<dbReference type="SUPFAM" id="SSF51905">
    <property type="entry name" value="FAD/NAD(P)-binding domain"/>
    <property type="match status" value="1"/>
</dbReference>
<feature type="domain" description="FAD-binding" evidence="5">
    <location>
        <begin position="290"/>
        <end position="346"/>
    </location>
</feature>
<dbReference type="GO" id="GO:0004497">
    <property type="term" value="F:monooxygenase activity"/>
    <property type="evidence" value="ECO:0007669"/>
    <property type="project" value="InterPro"/>
</dbReference>
<name>A0A9P6N339_9FUNG</name>
<gene>
    <name evidence="6" type="ORF">BGZ80_001340</name>
</gene>
<evidence type="ECO:0000256" key="3">
    <source>
        <dbReference type="ARBA" id="ARBA00022827"/>
    </source>
</evidence>
<dbReference type="PANTHER" id="PTHR47356">
    <property type="entry name" value="FAD-DEPENDENT MONOOXYGENASE ASQG-RELATED"/>
    <property type="match status" value="1"/>
</dbReference>
<feature type="domain" description="FAD-binding" evidence="5">
    <location>
        <begin position="13"/>
        <end position="181"/>
    </location>
</feature>
<dbReference type="Proteomes" id="UP000703661">
    <property type="component" value="Unassembled WGS sequence"/>
</dbReference>
<keyword evidence="7" id="KW-1185">Reference proteome</keyword>
<comment type="caution">
    <text evidence="6">The sequence shown here is derived from an EMBL/GenBank/DDBJ whole genome shotgun (WGS) entry which is preliminary data.</text>
</comment>
<dbReference type="EMBL" id="JAAAID010000130">
    <property type="protein sequence ID" value="KAG0021963.1"/>
    <property type="molecule type" value="Genomic_DNA"/>
</dbReference>
<evidence type="ECO:0000256" key="1">
    <source>
        <dbReference type="ARBA" id="ARBA00007992"/>
    </source>
</evidence>
<keyword evidence="4" id="KW-0560">Oxidoreductase</keyword>
<comment type="similarity">
    <text evidence="1">Belongs to the paxM FAD-dependent monooxygenase family.</text>
</comment>
<evidence type="ECO:0000313" key="6">
    <source>
        <dbReference type="EMBL" id="KAG0021963.1"/>
    </source>
</evidence>
<accession>A0A9P6N339</accession>
<evidence type="ECO:0000256" key="4">
    <source>
        <dbReference type="ARBA" id="ARBA00023002"/>
    </source>
</evidence>
<reference evidence="6" key="1">
    <citation type="journal article" date="2020" name="Fungal Divers.">
        <title>Resolving the Mortierellaceae phylogeny through synthesis of multi-gene phylogenetics and phylogenomics.</title>
        <authorList>
            <person name="Vandepol N."/>
            <person name="Liber J."/>
            <person name="Desiro A."/>
            <person name="Na H."/>
            <person name="Kennedy M."/>
            <person name="Barry K."/>
            <person name="Grigoriev I.V."/>
            <person name="Miller A.N."/>
            <person name="O'Donnell K."/>
            <person name="Stajich J.E."/>
            <person name="Bonito G."/>
        </authorList>
    </citation>
    <scope>NUCLEOTIDE SEQUENCE</scope>
    <source>
        <strain evidence="6">NRRL 2769</strain>
    </source>
</reference>
<evidence type="ECO:0000256" key="2">
    <source>
        <dbReference type="ARBA" id="ARBA00022630"/>
    </source>
</evidence>
<keyword evidence="3" id="KW-0274">FAD</keyword>
<dbReference type="PRINTS" id="PR00420">
    <property type="entry name" value="RNGMNOXGNASE"/>
</dbReference>
<dbReference type="Pfam" id="PF01494">
    <property type="entry name" value="FAD_binding_3"/>
    <property type="match status" value="2"/>
</dbReference>
<dbReference type="PANTHER" id="PTHR47356:SF2">
    <property type="entry name" value="FAD-BINDING DOMAIN-CONTAINING PROTEIN-RELATED"/>
    <property type="match status" value="1"/>
</dbReference>
<dbReference type="InterPro" id="IPR050562">
    <property type="entry name" value="FAD_mOase_fung"/>
</dbReference>